<comment type="caution">
    <text evidence="1">The sequence shown here is derived from an EMBL/GenBank/DDBJ whole genome shotgun (WGS) entry which is preliminary data.</text>
</comment>
<dbReference type="Proteomes" id="UP000237105">
    <property type="component" value="Unassembled WGS sequence"/>
</dbReference>
<dbReference type="EMBL" id="JXTB01000285">
    <property type="protein sequence ID" value="PON47920.1"/>
    <property type="molecule type" value="Genomic_DNA"/>
</dbReference>
<name>A0A2P5BGL6_PARAD</name>
<proteinExistence type="predicted"/>
<dbReference type="AlphaFoldDB" id="A0A2P5BGL6"/>
<protein>
    <recommendedName>
        <fullName evidence="3">Gag-pol polyprotein</fullName>
    </recommendedName>
</protein>
<organism evidence="1 2">
    <name type="scientific">Parasponia andersonii</name>
    <name type="common">Sponia andersonii</name>
    <dbReference type="NCBI Taxonomy" id="3476"/>
    <lineage>
        <taxon>Eukaryota</taxon>
        <taxon>Viridiplantae</taxon>
        <taxon>Streptophyta</taxon>
        <taxon>Embryophyta</taxon>
        <taxon>Tracheophyta</taxon>
        <taxon>Spermatophyta</taxon>
        <taxon>Magnoliopsida</taxon>
        <taxon>eudicotyledons</taxon>
        <taxon>Gunneridae</taxon>
        <taxon>Pentapetalae</taxon>
        <taxon>rosids</taxon>
        <taxon>fabids</taxon>
        <taxon>Rosales</taxon>
        <taxon>Cannabaceae</taxon>
        <taxon>Parasponia</taxon>
    </lineage>
</organism>
<keyword evidence="2" id="KW-1185">Reference proteome</keyword>
<reference evidence="2" key="1">
    <citation type="submission" date="2016-06" db="EMBL/GenBank/DDBJ databases">
        <title>Parallel loss of symbiosis genes in relatives of nitrogen-fixing non-legume Parasponia.</title>
        <authorList>
            <person name="Van Velzen R."/>
            <person name="Holmer R."/>
            <person name="Bu F."/>
            <person name="Rutten L."/>
            <person name="Van Zeijl A."/>
            <person name="Liu W."/>
            <person name="Santuari L."/>
            <person name="Cao Q."/>
            <person name="Sharma T."/>
            <person name="Shen D."/>
            <person name="Roswanjaya Y."/>
            <person name="Wardhani T."/>
            <person name="Kalhor M.S."/>
            <person name="Jansen J."/>
            <person name="Van den Hoogen J."/>
            <person name="Gungor B."/>
            <person name="Hartog M."/>
            <person name="Hontelez J."/>
            <person name="Verver J."/>
            <person name="Yang W.-C."/>
            <person name="Schijlen E."/>
            <person name="Repin R."/>
            <person name="Schilthuizen M."/>
            <person name="Schranz E."/>
            <person name="Heidstra R."/>
            <person name="Miyata K."/>
            <person name="Fedorova E."/>
            <person name="Kohlen W."/>
            <person name="Bisseling T."/>
            <person name="Smit S."/>
            <person name="Geurts R."/>
        </authorList>
    </citation>
    <scope>NUCLEOTIDE SEQUENCE [LARGE SCALE GENOMIC DNA]</scope>
    <source>
        <strain evidence="2">cv. WU1-14</strain>
    </source>
</reference>
<evidence type="ECO:0000313" key="2">
    <source>
        <dbReference type="Proteomes" id="UP000237105"/>
    </source>
</evidence>
<sequence length="83" mass="9406">MRVFIRALDIKARRSILIGWSLPIVRVDDGTISLKSEIDWSPQDDLLASYNTKALHAIFNGCDIEQIMLISSCETAKEAWEIL</sequence>
<gene>
    <name evidence="1" type="ORF">PanWU01x14_240940</name>
</gene>
<dbReference type="OrthoDB" id="1000712at2759"/>
<evidence type="ECO:0008006" key="3">
    <source>
        <dbReference type="Google" id="ProtNLM"/>
    </source>
</evidence>
<accession>A0A2P5BGL6</accession>
<evidence type="ECO:0000313" key="1">
    <source>
        <dbReference type="EMBL" id="PON47920.1"/>
    </source>
</evidence>